<dbReference type="EnsemblPlants" id="evm.model.05.1223">
    <property type="protein sequence ID" value="cds.evm.model.05.1223"/>
    <property type="gene ID" value="evm.TU.05.1223"/>
</dbReference>
<protein>
    <recommendedName>
        <fullName evidence="1">Reverse transcriptase domain-containing protein</fullName>
    </recommendedName>
</protein>
<dbReference type="PANTHER" id="PTHR33116">
    <property type="entry name" value="REVERSE TRANSCRIPTASE ZINC-BINDING DOMAIN-CONTAINING PROTEIN-RELATED-RELATED"/>
    <property type="match status" value="1"/>
</dbReference>
<proteinExistence type="predicted"/>
<sequence length="482" mass="54778">MEIGREFTGFLRDIFSNPTQGPLENLDHLITDHLSPIEQADMESISSFEEIRRTLFSICILKTLGSDGMSVLFFKHVTDDFYEAVVDFCQSRFMYRGFNATNVTLIPKVPNPKKVSQFRPSSLCNVVYKDSNVLIQEIIHSFKRRKGKEGLFVIKIYLVKAYDKLSWQFIDRVLCSFKAPTRFCNWVWQCISTTSFNLFLNGCKMSNFDPACGIQQGDPRSPTFLSGQLTYSLAGRATLITSVGLALSVYTMQTTKLSKKCSLKIDGMVRDFWWGCKQGKWGICLKAWDHLCLPKSRGGLGFCKTGEMNKALLAKWGWALLNEDQSLCCQVLSAKYLRGKIFFECSFKSSYSWFWKNVVRTKDILKKGAGKLILNGKEINIWEDPWVIHSRDFVPKPFTHPPDSLRLVADLLLPNRDWDISKLSNLFDQETISNIIKGGKPNGQEGDLWVWTIESNGLFSTKSGYLIQALERAPLCSVAPAL</sequence>
<name>A0A803PKH5_CANSA</name>
<dbReference type="Pfam" id="PF00078">
    <property type="entry name" value="RVT_1"/>
    <property type="match status" value="1"/>
</dbReference>
<evidence type="ECO:0000313" key="3">
    <source>
        <dbReference type="Proteomes" id="UP000596661"/>
    </source>
</evidence>
<reference evidence="2" key="1">
    <citation type="submission" date="2018-11" db="EMBL/GenBank/DDBJ databases">
        <authorList>
            <person name="Grassa J C."/>
        </authorList>
    </citation>
    <scope>NUCLEOTIDE SEQUENCE [LARGE SCALE GENOMIC DNA]</scope>
</reference>
<dbReference type="EMBL" id="UZAU01000508">
    <property type="status" value="NOT_ANNOTATED_CDS"/>
    <property type="molecule type" value="Genomic_DNA"/>
</dbReference>
<organism evidence="2 3">
    <name type="scientific">Cannabis sativa</name>
    <name type="common">Hemp</name>
    <name type="synonym">Marijuana</name>
    <dbReference type="NCBI Taxonomy" id="3483"/>
    <lineage>
        <taxon>Eukaryota</taxon>
        <taxon>Viridiplantae</taxon>
        <taxon>Streptophyta</taxon>
        <taxon>Embryophyta</taxon>
        <taxon>Tracheophyta</taxon>
        <taxon>Spermatophyta</taxon>
        <taxon>Magnoliopsida</taxon>
        <taxon>eudicotyledons</taxon>
        <taxon>Gunneridae</taxon>
        <taxon>Pentapetalae</taxon>
        <taxon>rosids</taxon>
        <taxon>fabids</taxon>
        <taxon>Rosales</taxon>
        <taxon>Cannabaceae</taxon>
        <taxon>Cannabis</taxon>
    </lineage>
</organism>
<dbReference type="Gramene" id="evm.model.05.1223">
    <property type="protein sequence ID" value="cds.evm.model.05.1223"/>
    <property type="gene ID" value="evm.TU.05.1223"/>
</dbReference>
<feature type="domain" description="Reverse transcriptase" evidence="1">
    <location>
        <begin position="112"/>
        <end position="225"/>
    </location>
</feature>
<evidence type="ECO:0000313" key="2">
    <source>
        <dbReference type="EnsemblPlants" id="cds.evm.model.05.1223"/>
    </source>
</evidence>
<dbReference type="PANTHER" id="PTHR33116:SF78">
    <property type="entry name" value="OS12G0587133 PROTEIN"/>
    <property type="match status" value="1"/>
</dbReference>
<reference evidence="2" key="2">
    <citation type="submission" date="2021-03" db="UniProtKB">
        <authorList>
            <consortium name="EnsemblPlants"/>
        </authorList>
    </citation>
    <scope>IDENTIFICATION</scope>
</reference>
<dbReference type="AlphaFoldDB" id="A0A803PKH5"/>
<evidence type="ECO:0000259" key="1">
    <source>
        <dbReference type="Pfam" id="PF00078"/>
    </source>
</evidence>
<dbReference type="Proteomes" id="UP000596661">
    <property type="component" value="Chromosome 5"/>
</dbReference>
<keyword evidence="3" id="KW-1185">Reference proteome</keyword>
<accession>A0A803PKH5</accession>
<dbReference type="InterPro" id="IPR000477">
    <property type="entry name" value="RT_dom"/>
</dbReference>